<evidence type="ECO:0000256" key="3">
    <source>
        <dbReference type="ARBA" id="ARBA00023163"/>
    </source>
</evidence>
<comment type="caution">
    <text evidence="5">The sequence shown here is derived from an EMBL/GenBank/DDBJ whole genome shotgun (WGS) entry which is preliminary data.</text>
</comment>
<dbReference type="EMBL" id="BDJK01000062">
    <property type="protein sequence ID" value="GAV23928.1"/>
    <property type="molecule type" value="Genomic_DNA"/>
</dbReference>
<dbReference type="OrthoDB" id="9799175at2"/>
<evidence type="ECO:0000259" key="4">
    <source>
        <dbReference type="PROSITE" id="PS50987"/>
    </source>
</evidence>
<keyword evidence="3" id="KW-0804">Transcription</keyword>
<dbReference type="InterPro" id="IPR001845">
    <property type="entry name" value="HTH_ArsR_DNA-bd_dom"/>
</dbReference>
<evidence type="ECO:0000256" key="1">
    <source>
        <dbReference type="ARBA" id="ARBA00023015"/>
    </source>
</evidence>
<reference evidence="6" key="1">
    <citation type="submission" date="2016-12" db="EMBL/GenBank/DDBJ databases">
        <title>Draft Genome Sequences od Carboxydothermus pertinax and islandicus, Hydrogenogenic Carboxydotrophic Bacteria.</title>
        <authorList>
            <person name="Fukuyama Y."/>
            <person name="Ohmae K."/>
            <person name="Yoneda Y."/>
            <person name="Yoshida T."/>
            <person name="Sako Y."/>
        </authorList>
    </citation>
    <scope>NUCLEOTIDE SEQUENCE [LARGE SCALE GENOMIC DNA]</scope>
    <source>
        <strain evidence="6">Ug1</strain>
    </source>
</reference>
<dbReference type="CDD" id="cd00090">
    <property type="entry name" value="HTH_ARSR"/>
    <property type="match status" value="1"/>
</dbReference>
<dbReference type="SMART" id="SM00418">
    <property type="entry name" value="HTH_ARSR"/>
    <property type="match status" value="1"/>
</dbReference>
<dbReference type="GO" id="GO:0003700">
    <property type="term" value="F:DNA-binding transcription factor activity"/>
    <property type="evidence" value="ECO:0007669"/>
    <property type="project" value="InterPro"/>
</dbReference>
<protein>
    <submittedName>
        <fullName evidence="5">Transcriptional regulator</fullName>
    </submittedName>
</protein>
<evidence type="ECO:0000313" key="5">
    <source>
        <dbReference type="EMBL" id="GAV23928.1"/>
    </source>
</evidence>
<dbReference type="GO" id="GO:0003677">
    <property type="term" value="F:DNA binding"/>
    <property type="evidence" value="ECO:0007669"/>
    <property type="project" value="UniProtKB-KW"/>
</dbReference>
<keyword evidence="6" id="KW-1185">Reference proteome</keyword>
<dbReference type="InterPro" id="IPR051081">
    <property type="entry name" value="HTH_MetalResp_TranReg"/>
</dbReference>
<dbReference type="SUPFAM" id="SSF46785">
    <property type="entry name" value="Winged helix' DNA-binding domain"/>
    <property type="match status" value="1"/>
</dbReference>
<accession>A0A1L8CYC4</accession>
<organism evidence="5 6">
    <name type="scientific">Carboxydothermus pertinax</name>
    <dbReference type="NCBI Taxonomy" id="870242"/>
    <lineage>
        <taxon>Bacteria</taxon>
        <taxon>Bacillati</taxon>
        <taxon>Bacillota</taxon>
        <taxon>Clostridia</taxon>
        <taxon>Thermoanaerobacterales</taxon>
        <taxon>Thermoanaerobacteraceae</taxon>
        <taxon>Carboxydothermus</taxon>
    </lineage>
</organism>
<dbReference type="RefSeq" id="WP_075860323.1">
    <property type="nucleotide sequence ID" value="NZ_BDJK01000062.1"/>
</dbReference>
<dbReference type="InterPro" id="IPR036390">
    <property type="entry name" value="WH_DNA-bd_sf"/>
</dbReference>
<dbReference type="NCBIfam" id="NF033788">
    <property type="entry name" value="HTH_metalloreg"/>
    <property type="match status" value="1"/>
</dbReference>
<keyword evidence="1" id="KW-0805">Transcription regulation</keyword>
<sequence>MEDLVNILKALADTHRLRLFLELTRREMGVCEAISLLGLSQPAVSHHLKVLKQAGLIKNEKQGKIIFYYATPEAVQLLEKELGGFLGKIRKLLETPVKPSPLREQPDLCEFLGFKKEVCEEGEEL</sequence>
<dbReference type="Proteomes" id="UP000187485">
    <property type="component" value="Unassembled WGS sequence"/>
</dbReference>
<gene>
    <name evidence="5" type="ORF">cpu_24380</name>
</gene>
<dbReference type="PANTHER" id="PTHR33154">
    <property type="entry name" value="TRANSCRIPTIONAL REGULATOR, ARSR FAMILY"/>
    <property type="match status" value="1"/>
</dbReference>
<dbReference type="PRINTS" id="PR00778">
    <property type="entry name" value="HTHARSR"/>
</dbReference>
<name>A0A1L8CYC4_9THEO</name>
<dbReference type="InterPro" id="IPR011991">
    <property type="entry name" value="ArsR-like_HTH"/>
</dbReference>
<dbReference type="STRING" id="870242.cpu_24380"/>
<feature type="domain" description="HTH arsR-type" evidence="4">
    <location>
        <begin position="1"/>
        <end position="90"/>
    </location>
</feature>
<evidence type="ECO:0000256" key="2">
    <source>
        <dbReference type="ARBA" id="ARBA00023125"/>
    </source>
</evidence>
<evidence type="ECO:0000313" key="6">
    <source>
        <dbReference type="Proteomes" id="UP000187485"/>
    </source>
</evidence>
<dbReference type="PANTHER" id="PTHR33154:SF18">
    <property type="entry name" value="ARSENICAL RESISTANCE OPERON REPRESSOR"/>
    <property type="match status" value="1"/>
</dbReference>
<dbReference type="PROSITE" id="PS50987">
    <property type="entry name" value="HTH_ARSR_2"/>
    <property type="match status" value="1"/>
</dbReference>
<proteinExistence type="predicted"/>
<dbReference type="InterPro" id="IPR036388">
    <property type="entry name" value="WH-like_DNA-bd_sf"/>
</dbReference>
<dbReference type="AlphaFoldDB" id="A0A1L8CYC4"/>
<keyword evidence="2" id="KW-0238">DNA-binding</keyword>
<dbReference type="Pfam" id="PF01022">
    <property type="entry name" value="HTH_5"/>
    <property type="match status" value="1"/>
</dbReference>
<dbReference type="Gene3D" id="1.10.10.10">
    <property type="entry name" value="Winged helix-like DNA-binding domain superfamily/Winged helix DNA-binding domain"/>
    <property type="match status" value="1"/>
</dbReference>